<reference evidence="13 14" key="1">
    <citation type="submission" date="2017-10" db="EMBL/GenBank/DDBJ databases">
        <title>Resolving the taxonomy of Roseburia spp., Eubacterium rectale and Agathobacter spp. through phylogenomic analysis.</title>
        <authorList>
            <person name="Sheridan P.O."/>
            <person name="Walker A.W."/>
            <person name="Duncan S.H."/>
            <person name="Scott K.P."/>
            <person name="Toole P.W.O."/>
            <person name="Luis P."/>
            <person name="Flint H.J."/>
        </authorList>
    </citation>
    <scope>NUCLEOTIDE SEQUENCE [LARGE SCALE GENOMIC DNA]</scope>
    <source>
        <strain evidence="13 14">JK626</strain>
    </source>
</reference>
<comment type="similarity">
    <text evidence="3">Belongs to the peptidase M50B family.</text>
</comment>
<dbReference type="GO" id="GO:0006508">
    <property type="term" value="P:proteolysis"/>
    <property type="evidence" value="ECO:0007669"/>
    <property type="project" value="UniProtKB-KW"/>
</dbReference>
<evidence type="ECO:0000313" key="13">
    <source>
        <dbReference type="EMBL" id="PHU34914.1"/>
    </source>
</evidence>
<dbReference type="Pfam" id="PF17820">
    <property type="entry name" value="PDZ_6"/>
    <property type="match status" value="1"/>
</dbReference>
<keyword evidence="6" id="KW-0378">Hydrolase</keyword>
<evidence type="ECO:0000256" key="5">
    <source>
        <dbReference type="ARBA" id="ARBA00022692"/>
    </source>
</evidence>
<dbReference type="InterPro" id="IPR036034">
    <property type="entry name" value="PDZ_sf"/>
</dbReference>
<dbReference type="PROSITE" id="PS50106">
    <property type="entry name" value="PDZ"/>
    <property type="match status" value="1"/>
</dbReference>
<dbReference type="InterPro" id="IPR004387">
    <property type="entry name" value="Pept_M50_Zn"/>
</dbReference>
<feature type="transmembrane region" description="Helical" evidence="11">
    <location>
        <begin position="265"/>
        <end position="284"/>
    </location>
</feature>
<feature type="transmembrane region" description="Helical" evidence="11">
    <location>
        <begin position="320"/>
        <end position="338"/>
    </location>
</feature>
<comment type="cofactor">
    <cofactor evidence="1">
        <name>Zn(2+)</name>
        <dbReference type="ChEBI" id="CHEBI:29105"/>
    </cofactor>
</comment>
<dbReference type="AlphaFoldDB" id="A0A2G3DV78"/>
<dbReference type="GO" id="GO:0016020">
    <property type="term" value="C:membrane"/>
    <property type="evidence" value="ECO:0007669"/>
    <property type="project" value="UniProtKB-SubCell"/>
</dbReference>
<evidence type="ECO:0000256" key="7">
    <source>
        <dbReference type="ARBA" id="ARBA00022833"/>
    </source>
</evidence>
<evidence type="ECO:0000256" key="2">
    <source>
        <dbReference type="ARBA" id="ARBA00004141"/>
    </source>
</evidence>
<evidence type="ECO:0000256" key="10">
    <source>
        <dbReference type="ARBA" id="ARBA00023136"/>
    </source>
</evidence>
<dbReference type="RefSeq" id="WP_090150838.1">
    <property type="nucleotide sequence ID" value="NZ_PDYF01000011.1"/>
</dbReference>
<protein>
    <submittedName>
        <fullName evidence="13">RIP metalloprotease RseP</fullName>
    </submittedName>
</protein>
<keyword evidence="10 11" id="KW-0472">Membrane</keyword>
<dbReference type="Pfam" id="PF02163">
    <property type="entry name" value="Peptidase_M50"/>
    <property type="match status" value="1"/>
</dbReference>
<dbReference type="PANTHER" id="PTHR42837:SF2">
    <property type="entry name" value="MEMBRANE METALLOPROTEASE ARASP2, CHLOROPLASTIC-RELATED"/>
    <property type="match status" value="1"/>
</dbReference>
<evidence type="ECO:0000313" key="14">
    <source>
        <dbReference type="Proteomes" id="UP000225889"/>
    </source>
</evidence>
<dbReference type="PANTHER" id="PTHR42837">
    <property type="entry name" value="REGULATOR OF SIGMA-E PROTEASE RSEP"/>
    <property type="match status" value="1"/>
</dbReference>
<dbReference type="Gene3D" id="2.30.42.10">
    <property type="match status" value="1"/>
</dbReference>
<feature type="domain" description="PDZ" evidence="12">
    <location>
        <begin position="119"/>
        <end position="175"/>
    </location>
</feature>
<keyword evidence="9 13" id="KW-0482">Metalloprotease</keyword>
<dbReference type="SMART" id="SM00228">
    <property type="entry name" value="PDZ"/>
    <property type="match status" value="1"/>
</dbReference>
<dbReference type="CDD" id="cd06163">
    <property type="entry name" value="S2P-M50_PDZ_RseP-like"/>
    <property type="match status" value="1"/>
</dbReference>
<dbReference type="InterPro" id="IPR008915">
    <property type="entry name" value="Peptidase_M50"/>
</dbReference>
<dbReference type="InterPro" id="IPR041489">
    <property type="entry name" value="PDZ_6"/>
</dbReference>
<accession>A0A2G3DV78</accession>
<dbReference type="Proteomes" id="UP000225889">
    <property type="component" value="Unassembled WGS sequence"/>
</dbReference>
<evidence type="ECO:0000256" key="6">
    <source>
        <dbReference type="ARBA" id="ARBA00022801"/>
    </source>
</evidence>
<evidence type="ECO:0000256" key="9">
    <source>
        <dbReference type="ARBA" id="ARBA00023049"/>
    </source>
</evidence>
<comment type="subcellular location">
    <subcellularLocation>
        <location evidence="2">Membrane</location>
        <topology evidence="2">Multi-pass membrane protein</topology>
    </subcellularLocation>
</comment>
<keyword evidence="8 11" id="KW-1133">Transmembrane helix</keyword>
<feature type="transmembrane region" description="Helical" evidence="11">
    <location>
        <begin position="88"/>
        <end position="112"/>
    </location>
</feature>
<dbReference type="InterPro" id="IPR001478">
    <property type="entry name" value="PDZ"/>
</dbReference>
<dbReference type="SUPFAM" id="SSF50156">
    <property type="entry name" value="PDZ domain-like"/>
    <property type="match status" value="1"/>
</dbReference>
<evidence type="ECO:0000256" key="8">
    <source>
        <dbReference type="ARBA" id="ARBA00022989"/>
    </source>
</evidence>
<comment type="caution">
    <text evidence="13">The sequence shown here is derived from an EMBL/GenBank/DDBJ whole genome shotgun (WGS) entry which is preliminary data.</text>
</comment>
<evidence type="ECO:0000259" key="12">
    <source>
        <dbReference type="PROSITE" id="PS50106"/>
    </source>
</evidence>
<sequence>MKIVIAILIFSFIIIFHELGHFLFAKKFDVKVNEFTLGLGPTLLSWGKGETKYCLKALPFGGSCVMEGEDQESDSDRAFSKKPLWQRFLIVFGGPLFNFILAYILAVILIAIAGVNKPIVTSVSEGLPAEAAGIEAGDEIVSLNGYNIHFYEEISIYNFLHSSGDDITVGYKRDGKTYSTTLTPFYNEEEGRYLLGVNRLSGRDKLTNPISILAYGGYEIKYQIYMTVQSLRMLVTNEISVKEVSGPIGVGKAISDVYDSSAADGIKYIVLNLMSISILLSANLGVMNLIPFPALDGGRLFIYIIEAIRRKKMKPEIENGINLVGFALLMLLMIVVMYNDIAKIF</sequence>
<evidence type="ECO:0000256" key="11">
    <source>
        <dbReference type="SAM" id="Phobius"/>
    </source>
</evidence>
<keyword evidence="7" id="KW-0862">Zinc</keyword>
<evidence type="ECO:0000256" key="4">
    <source>
        <dbReference type="ARBA" id="ARBA00022670"/>
    </source>
</evidence>
<dbReference type="EMBL" id="PDYF01000011">
    <property type="protein sequence ID" value="PHU34914.1"/>
    <property type="molecule type" value="Genomic_DNA"/>
</dbReference>
<dbReference type="CDD" id="cd23081">
    <property type="entry name" value="cpPDZ_EcRseP-like"/>
    <property type="match status" value="1"/>
</dbReference>
<name>A0A2G3DV78_9FIRM</name>
<dbReference type="GO" id="GO:0004222">
    <property type="term" value="F:metalloendopeptidase activity"/>
    <property type="evidence" value="ECO:0007669"/>
    <property type="project" value="InterPro"/>
</dbReference>
<evidence type="ECO:0000256" key="3">
    <source>
        <dbReference type="ARBA" id="ARBA00007931"/>
    </source>
</evidence>
<organism evidence="13 14">
    <name type="scientific">Pseudobutyrivibrio ruminis</name>
    <dbReference type="NCBI Taxonomy" id="46206"/>
    <lineage>
        <taxon>Bacteria</taxon>
        <taxon>Bacillati</taxon>
        <taxon>Bacillota</taxon>
        <taxon>Clostridia</taxon>
        <taxon>Lachnospirales</taxon>
        <taxon>Lachnospiraceae</taxon>
        <taxon>Pseudobutyrivibrio</taxon>
    </lineage>
</organism>
<gene>
    <name evidence="13" type="ORF">CSX01_06145</name>
</gene>
<keyword evidence="5 11" id="KW-0812">Transmembrane</keyword>
<keyword evidence="4 13" id="KW-0645">Protease</keyword>
<reference evidence="13 14" key="2">
    <citation type="submission" date="2017-10" db="EMBL/GenBank/DDBJ databases">
        <authorList>
            <person name="Banno H."/>
            <person name="Chua N.-H."/>
        </authorList>
    </citation>
    <scope>NUCLEOTIDE SEQUENCE [LARGE SCALE GENOMIC DNA]</scope>
    <source>
        <strain evidence="13 14">JK626</strain>
    </source>
</reference>
<proteinExistence type="inferred from homology"/>
<evidence type="ECO:0000256" key="1">
    <source>
        <dbReference type="ARBA" id="ARBA00001947"/>
    </source>
</evidence>